<dbReference type="EMBL" id="MT418680">
    <property type="protein sequence ID" value="QKF94713.1"/>
    <property type="molecule type" value="Genomic_DNA"/>
</dbReference>
<name>A0A7D3URJ2_9VIRU</name>
<protein>
    <submittedName>
        <fullName evidence="1">Uncharacterized protein</fullName>
    </submittedName>
</protein>
<dbReference type="Proteomes" id="UP001162001">
    <property type="component" value="Segment"/>
</dbReference>
<accession>A0A7D3URJ2</accession>
<organism evidence="1 2">
    <name type="scientific">Fadolivirus FV1/VV64</name>
    <dbReference type="NCBI Taxonomy" id="3070911"/>
    <lineage>
        <taxon>Viruses</taxon>
        <taxon>Varidnaviria</taxon>
        <taxon>Bamfordvirae</taxon>
        <taxon>Nucleocytoviricota</taxon>
        <taxon>Megaviricetes</taxon>
        <taxon>Imitervirales</taxon>
        <taxon>Mimiviridae</taxon>
        <taxon>Klosneuvirinae</taxon>
        <taxon>Fadolivirus</taxon>
        <taxon>Fadolivirus algeromassiliense</taxon>
    </lineage>
</organism>
<proteinExistence type="predicted"/>
<gene>
    <name evidence="1" type="ORF">Fadolivirus_1_1255</name>
</gene>
<sequence length="327" mass="37899">MSFELLFSALSPLTDNGIEELDKYSEKEGYMMSTLSPSSENIILRDFAGQTQLNHDSEFTIFQLYMEDINVESITDFLPQENVYHDPINFQITDNSIVVNALSIGTLADTIKKSKNRYIFLPTNYTCETHNSGHRAVVVIDRNSKQVYLMEPNGRPSYFNSILGAQLENYIEFFLDYYIQQLNNAFSMNLNYINSNVWNSTRIVLNNSSNTQISKGDCLTISLLICQLVNNLEMEPGYVYEMIKSMSDNEFVSIIRSYSIGIIKYLKNSKNKRDLIYTEKLYNMYSDMKDANNFKSVYEINTFLHDTKKKNPELYHDLTKIYNLVTI</sequence>
<reference evidence="1 2" key="1">
    <citation type="submission" date="2020-04" db="EMBL/GenBank/DDBJ databases">
        <title>Advantages and limits of metagenomic assembly and binning of a giant virus.</title>
        <authorList>
            <person name="Schulz F."/>
            <person name="Andreani J."/>
            <person name="Francis R."/>
            <person name="Boudjemaa H."/>
            <person name="Bou Khalil J.Y."/>
            <person name="Lee J."/>
            <person name="La Scola B."/>
            <person name="Woyke T."/>
        </authorList>
    </citation>
    <scope>NUCLEOTIDE SEQUENCE [LARGE SCALE GENOMIC DNA]</scope>
    <source>
        <strain evidence="1 2">FV1/VV64</strain>
    </source>
</reference>
<keyword evidence="2" id="KW-1185">Reference proteome</keyword>
<evidence type="ECO:0000313" key="2">
    <source>
        <dbReference type="Proteomes" id="UP001162001"/>
    </source>
</evidence>
<evidence type="ECO:0000313" key="1">
    <source>
        <dbReference type="EMBL" id="QKF94713.1"/>
    </source>
</evidence>